<dbReference type="Proteomes" id="UP000735302">
    <property type="component" value="Unassembled WGS sequence"/>
</dbReference>
<evidence type="ECO:0000259" key="3">
    <source>
        <dbReference type="PROSITE" id="PS50188"/>
    </source>
</evidence>
<evidence type="ECO:0000256" key="2">
    <source>
        <dbReference type="SAM" id="Phobius"/>
    </source>
</evidence>
<keyword evidence="2" id="KW-0812">Transmembrane</keyword>
<keyword evidence="2" id="KW-1133">Transmembrane helix</keyword>
<dbReference type="PANTHER" id="PTHR12245:SF15">
    <property type="entry name" value="SPRY DOMAIN-CONTAINING SOCS BOX PROTEIN 2-LIKE ISOFORM X1"/>
    <property type="match status" value="1"/>
</dbReference>
<dbReference type="AlphaFoldDB" id="A0AAV3ZIB9"/>
<feature type="transmembrane region" description="Helical" evidence="2">
    <location>
        <begin position="99"/>
        <end position="123"/>
    </location>
</feature>
<dbReference type="PANTHER" id="PTHR12245">
    <property type="entry name" value="SPRY DOMAIN CONTAINING SOCS BOX PROTEIN"/>
    <property type="match status" value="1"/>
</dbReference>
<comment type="caution">
    <text evidence="4">The sequence shown here is derived from an EMBL/GenBank/DDBJ whole genome shotgun (WGS) entry which is preliminary data.</text>
</comment>
<organism evidence="4 5">
    <name type="scientific">Plakobranchus ocellatus</name>
    <dbReference type="NCBI Taxonomy" id="259542"/>
    <lineage>
        <taxon>Eukaryota</taxon>
        <taxon>Metazoa</taxon>
        <taxon>Spiralia</taxon>
        <taxon>Lophotrochozoa</taxon>
        <taxon>Mollusca</taxon>
        <taxon>Gastropoda</taxon>
        <taxon>Heterobranchia</taxon>
        <taxon>Euthyneura</taxon>
        <taxon>Panpulmonata</taxon>
        <taxon>Sacoglossa</taxon>
        <taxon>Placobranchoidea</taxon>
        <taxon>Plakobranchidae</taxon>
        <taxon>Plakobranchus</taxon>
    </lineage>
</organism>
<feature type="compositionally biased region" description="Acidic residues" evidence="1">
    <location>
        <begin position="70"/>
        <end position="90"/>
    </location>
</feature>
<dbReference type="Pfam" id="PF00622">
    <property type="entry name" value="SPRY"/>
    <property type="match status" value="1"/>
</dbReference>
<sequence length="416" mass="45005">MFQTGQQLLPFVVLLVCEANVKRFISESARSNVHIVHRDATSVGCPLAFSGIARLPCFSTSRSNSRSDERDDDNDDDNDDSHDRDHDDEDSEDVFWEHAGGIVVICLLGLVGAGLFSLCAWITCSLHSRCTKRGVKSVLVAPGKVVQNSLPPEWSRSLTIQPELTCGFGLMSEGFFSLSNVQVLRQRPGTDTTDGAKWGAPLTTGKHVFEIIWPWGCRGYHATVGVATSGAPIKAKGGTSLVGGNTHTWGLDIVKRRALHSNKTLCSCPTDGSYVPDRFMMYVDVDEGTVGFGSDVTFWGNVITGLPRGQPLFPMVGAGKWEANIQFFYRGSAGTSGFDPYTGSSPTYALPPLRGQPPPTYTDVFTVPVDEPAHGDSDSKPDRPRSAWEPMPPPSPFPTAPEHAPPPYASPTPPQN</sequence>
<dbReference type="SUPFAM" id="SSF49899">
    <property type="entry name" value="Concanavalin A-like lectins/glucanases"/>
    <property type="match status" value="1"/>
</dbReference>
<evidence type="ECO:0000313" key="4">
    <source>
        <dbReference type="EMBL" id="GFN94222.1"/>
    </source>
</evidence>
<reference evidence="4 5" key="1">
    <citation type="journal article" date="2021" name="Elife">
        <title>Chloroplast acquisition without the gene transfer in kleptoplastic sea slugs, Plakobranchus ocellatus.</title>
        <authorList>
            <person name="Maeda T."/>
            <person name="Takahashi S."/>
            <person name="Yoshida T."/>
            <person name="Shimamura S."/>
            <person name="Takaki Y."/>
            <person name="Nagai Y."/>
            <person name="Toyoda A."/>
            <person name="Suzuki Y."/>
            <person name="Arimoto A."/>
            <person name="Ishii H."/>
            <person name="Satoh N."/>
            <person name="Nishiyama T."/>
            <person name="Hasebe M."/>
            <person name="Maruyama T."/>
            <person name="Minagawa J."/>
            <person name="Obokata J."/>
            <person name="Shigenobu S."/>
        </authorList>
    </citation>
    <scope>NUCLEOTIDE SEQUENCE [LARGE SCALE GENOMIC DNA]</scope>
</reference>
<dbReference type="Gene3D" id="2.60.120.920">
    <property type="match status" value="1"/>
</dbReference>
<evidence type="ECO:0000256" key="1">
    <source>
        <dbReference type="SAM" id="MobiDB-lite"/>
    </source>
</evidence>
<feature type="region of interest" description="Disordered" evidence="1">
    <location>
        <begin position="347"/>
        <end position="416"/>
    </location>
</feature>
<feature type="region of interest" description="Disordered" evidence="1">
    <location>
        <begin position="60"/>
        <end position="90"/>
    </location>
</feature>
<feature type="domain" description="B30.2/SPRY" evidence="3">
    <location>
        <begin position="137"/>
        <end position="334"/>
    </location>
</feature>
<name>A0AAV3ZIB9_9GAST</name>
<feature type="compositionally biased region" description="Pro residues" evidence="1">
    <location>
        <begin position="390"/>
        <end position="416"/>
    </location>
</feature>
<dbReference type="InterPro" id="IPR003877">
    <property type="entry name" value="SPRY_dom"/>
</dbReference>
<dbReference type="GO" id="GO:0019005">
    <property type="term" value="C:SCF ubiquitin ligase complex"/>
    <property type="evidence" value="ECO:0007669"/>
    <property type="project" value="TreeGrafter"/>
</dbReference>
<keyword evidence="5" id="KW-1185">Reference proteome</keyword>
<accession>A0AAV3ZIB9</accession>
<keyword evidence="2" id="KW-0472">Membrane</keyword>
<dbReference type="InterPro" id="IPR013320">
    <property type="entry name" value="ConA-like_dom_sf"/>
</dbReference>
<dbReference type="InterPro" id="IPR043136">
    <property type="entry name" value="B30.2/SPRY_sf"/>
</dbReference>
<protein>
    <submittedName>
        <fullName evidence="4">Spry domain-containing socs box protein 1</fullName>
    </submittedName>
</protein>
<dbReference type="EMBL" id="BLXT01002422">
    <property type="protein sequence ID" value="GFN94222.1"/>
    <property type="molecule type" value="Genomic_DNA"/>
</dbReference>
<gene>
    <name evidence="4" type="ORF">PoB_002072800</name>
</gene>
<dbReference type="GO" id="GO:0043161">
    <property type="term" value="P:proteasome-mediated ubiquitin-dependent protein catabolic process"/>
    <property type="evidence" value="ECO:0007669"/>
    <property type="project" value="TreeGrafter"/>
</dbReference>
<dbReference type="InterPro" id="IPR001870">
    <property type="entry name" value="B30.2/SPRY"/>
</dbReference>
<proteinExistence type="predicted"/>
<dbReference type="PROSITE" id="PS50188">
    <property type="entry name" value="B302_SPRY"/>
    <property type="match status" value="1"/>
</dbReference>
<evidence type="ECO:0000313" key="5">
    <source>
        <dbReference type="Proteomes" id="UP000735302"/>
    </source>
</evidence>
<dbReference type="InterPro" id="IPR050672">
    <property type="entry name" value="FBXO45-Fsn/SPSB_families"/>
</dbReference>
<feature type="compositionally biased region" description="Basic and acidic residues" evidence="1">
    <location>
        <begin position="371"/>
        <end position="386"/>
    </location>
</feature>